<accession>A0A1F6AVY9</accession>
<dbReference type="EMBL" id="MFJZ01000069">
    <property type="protein sequence ID" value="OGG28849.1"/>
    <property type="molecule type" value="Genomic_DNA"/>
</dbReference>
<reference evidence="2 3" key="1">
    <citation type="journal article" date="2016" name="Nat. Commun.">
        <title>Thousands of microbial genomes shed light on interconnected biogeochemical processes in an aquifer system.</title>
        <authorList>
            <person name="Anantharaman K."/>
            <person name="Brown C.T."/>
            <person name="Hug L.A."/>
            <person name="Sharon I."/>
            <person name="Castelle C.J."/>
            <person name="Probst A.J."/>
            <person name="Thomas B.C."/>
            <person name="Singh A."/>
            <person name="Wilkins M.J."/>
            <person name="Karaoz U."/>
            <person name="Brodie E.L."/>
            <person name="Williams K.H."/>
            <person name="Hubbard S.S."/>
            <person name="Banfield J.F."/>
        </authorList>
    </citation>
    <scope>NUCLEOTIDE SEQUENCE [LARGE SCALE GENOMIC DNA]</scope>
</reference>
<keyword evidence="1" id="KW-0472">Membrane</keyword>
<name>A0A1F6AVY9_9BACT</name>
<protein>
    <submittedName>
        <fullName evidence="2">Uncharacterized protein</fullName>
    </submittedName>
</protein>
<organism evidence="2 3">
    <name type="scientific">Candidatus Gottesmanbacteria bacterium RIFCSPLOWO2_01_FULL_49_10</name>
    <dbReference type="NCBI Taxonomy" id="1798396"/>
    <lineage>
        <taxon>Bacteria</taxon>
        <taxon>Candidatus Gottesmaniibacteriota</taxon>
    </lineage>
</organism>
<dbReference type="Proteomes" id="UP000176409">
    <property type="component" value="Unassembled WGS sequence"/>
</dbReference>
<sequence length="73" mass="8179">MLYYIYIHAPVKPLDNQPTEKLLVRIVFVIQALVRSLGIVLGVNLIVFTATPLFLAILSPQKIQKMINQSTTA</sequence>
<gene>
    <name evidence="2" type="ORF">A2973_04475</name>
</gene>
<feature type="transmembrane region" description="Helical" evidence="1">
    <location>
        <begin position="37"/>
        <end position="58"/>
    </location>
</feature>
<proteinExistence type="predicted"/>
<evidence type="ECO:0000256" key="1">
    <source>
        <dbReference type="SAM" id="Phobius"/>
    </source>
</evidence>
<comment type="caution">
    <text evidence="2">The sequence shown here is derived from an EMBL/GenBank/DDBJ whole genome shotgun (WGS) entry which is preliminary data.</text>
</comment>
<keyword evidence="1" id="KW-1133">Transmembrane helix</keyword>
<dbReference type="AlphaFoldDB" id="A0A1F6AVY9"/>
<evidence type="ECO:0000313" key="3">
    <source>
        <dbReference type="Proteomes" id="UP000176409"/>
    </source>
</evidence>
<evidence type="ECO:0000313" key="2">
    <source>
        <dbReference type="EMBL" id="OGG28849.1"/>
    </source>
</evidence>
<keyword evidence="1" id="KW-0812">Transmembrane</keyword>